<organism evidence="1">
    <name type="scientific">marine sediment metagenome</name>
    <dbReference type="NCBI Taxonomy" id="412755"/>
    <lineage>
        <taxon>unclassified sequences</taxon>
        <taxon>metagenomes</taxon>
        <taxon>ecological metagenomes</taxon>
    </lineage>
</organism>
<protein>
    <submittedName>
        <fullName evidence="1">Uncharacterized protein</fullName>
    </submittedName>
</protein>
<dbReference type="AlphaFoldDB" id="A0A0F9HGA6"/>
<gene>
    <name evidence="1" type="ORF">LCGC14_1709030</name>
</gene>
<evidence type="ECO:0000313" key="1">
    <source>
        <dbReference type="EMBL" id="KKM14147.1"/>
    </source>
</evidence>
<accession>A0A0F9HGA6</accession>
<proteinExistence type="predicted"/>
<name>A0A0F9HGA6_9ZZZZ</name>
<comment type="caution">
    <text evidence="1">The sequence shown here is derived from an EMBL/GenBank/DDBJ whole genome shotgun (WGS) entry which is preliminary data.</text>
</comment>
<sequence length="70" mass="7609">DSPTSAKISVWINVKNGKIVSVSRGGGDWIITLRTRGKVSTYVVSEKSFKIAGEESKAVKIRALHFTESS</sequence>
<feature type="non-terminal residue" evidence="1">
    <location>
        <position position="1"/>
    </location>
</feature>
<reference evidence="1" key="1">
    <citation type="journal article" date="2015" name="Nature">
        <title>Complex archaea that bridge the gap between prokaryotes and eukaryotes.</title>
        <authorList>
            <person name="Spang A."/>
            <person name="Saw J.H."/>
            <person name="Jorgensen S.L."/>
            <person name="Zaremba-Niedzwiedzka K."/>
            <person name="Martijn J."/>
            <person name="Lind A.E."/>
            <person name="van Eijk R."/>
            <person name="Schleper C."/>
            <person name="Guy L."/>
            <person name="Ettema T.J."/>
        </authorList>
    </citation>
    <scope>NUCLEOTIDE SEQUENCE</scope>
</reference>
<dbReference type="EMBL" id="LAZR01015218">
    <property type="protein sequence ID" value="KKM14147.1"/>
    <property type="molecule type" value="Genomic_DNA"/>
</dbReference>